<evidence type="ECO:0000313" key="2">
    <source>
        <dbReference type="Proteomes" id="UP000260655"/>
    </source>
</evidence>
<accession>A0A3E4GMU8</accession>
<dbReference type="Proteomes" id="UP000260655">
    <property type="component" value="Unassembled WGS sequence"/>
</dbReference>
<proteinExistence type="predicted"/>
<sequence length="88" mass="10118">MMKGKTSSGFEYELDEAALDDYELLEDLCEMDEGDMTKTISVLNRLLGTEQKERLKEHLRMENGRVPASKMMNEIGEIFRNVKEGKNS</sequence>
<reference evidence="1 2" key="1">
    <citation type="submission" date="2018-08" db="EMBL/GenBank/DDBJ databases">
        <title>A genome reference for cultivated species of the human gut microbiota.</title>
        <authorList>
            <person name="Zou Y."/>
            <person name="Xue W."/>
            <person name="Luo G."/>
        </authorList>
    </citation>
    <scope>NUCLEOTIDE SEQUENCE [LARGE SCALE GENOMIC DNA]</scope>
    <source>
        <strain evidence="1 2">TM07-19</strain>
    </source>
</reference>
<organism evidence="1 2">
    <name type="scientific">Coprococcus comes</name>
    <dbReference type="NCBI Taxonomy" id="410072"/>
    <lineage>
        <taxon>Bacteria</taxon>
        <taxon>Bacillati</taxon>
        <taxon>Bacillota</taxon>
        <taxon>Clostridia</taxon>
        <taxon>Lachnospirales</taxon>
        <taxon>Lachnospiraceae</taxon>
        <taxon>Coprococcus</taxon>
    </lineage>
</organism>
<protein>
    <submittedName>
        <fullName evidence="1">Uncharacterized protein</fullName>
    </submittedName>
</protein>
<name>A0A3E4GMU8_9FIRM</name>
<dbReference type="AlphaFoldDB" id="A0A3E4GMU8"/>
<comment type="caution">
    <text evidence="1">The sequence shown here is derived from an EMBL/GenBank/DDBJ whole genome shotgun (WGS) entry which is preliminary data.</text>
</comment>
<gene>
    <name evidence="1" type="ORF">DXD67_13200</name>
</gene>
<dbReference type="EMBL" id="QSOV01000017">
    <property type="protein sequence ID" value="RGJ21370.1"/>
    <property type="molecule type" value="Genomic_DNA"/>
</dbReference>
<evidence type="ECO:0000313" key="1">
    <source>
        <dbReference type="EMBL" id="RGJ21370.1"/>
    </source>
</evidence>